<dbReference type="EMBL" id="JAAAUY010000253">
    <property type="protein sequence ID" value="KAF9332564.1"/>
    <property type="molecule type" value="Genomic_DNA"/>
</dbReference>
<comment type="caution">
    <text evidence="3">The sequence shown here is derived from an EMBL/GenBank/DDBJ whole genome shotgun (WGS) entry which is preliminary data.</text>
</comment>
<evidence type="ECO:0000313" key="3">
    <source>
        <dbReference type="EMBL" id="KAF9332564.1"/>
    </source>
</evidence>
<organism evidence="3 4">
    <name type="scientific">Podila minutissima</name>
    <dbReference type="NCBI Taxonomy" id="64525"/>
    <lineage>
        <taxon>Eukaryota</taxon>
        <taxon>Fungi</taxon>
        <taxon>Fungi incertae sedis</taxon>
        <taxon>Mucoromycota</taxon>
        <taxon>Mortierellomycotina</taxon>
        <taxon>Mortierellomycetes</taxon>
        <taxon>Mortierellales</taxon>
        <taxon>Mortierellaceae</taxon>
        <taxon>Podila</taxon>
    </lineage>
</organism>
<dbReference type="InterPro" id="IPR036691">
    <property type="entry name" value="Endo/exonu/phosph_ase_sf"/>
</dbReference>
<sequence length="410" mass="47175">MLADHFTLMTYNLLSKTLCQLHEELYSNCHPRSLKWTLDLDIYCFQELDEDDYTDQFEPKLRKLGYTGFYQRRTGDRNDGCALFYRSQKVQAVLIRGVEFNQNHFIGRDNVGIVAILEVTQGQSKKKVCVATTHILFNPRRGMVKIAQLKMLLESAQLLIEEQDEDIPLVLCGDMNASPNSFVLHYLQSQDVDATMQTEVLMSQKLFDGPAARPSGTYPNGITEFNASFRNIRQGLAAVLGTTYRPPPELQLQQEHLHTPSDVLTLMANMHIPPGTPQQHQQHHHHHFHHHLRHQHQQQKHDPSSNRVSQPFQLQSAYEYHAHIPGRQKMYKQWTTYHTASKEMCDFIMYGHLWPTTTTIAPPPSQQTPSRLEVLATLVLPCRELDKCHGLPIRYFGSDHLSLAAVFRFA</sequence>
<dbReference type="SUPFAM" id="SSF56219">
    <property type="entry name" value="DNase I-like"/>
    <property type="match status" value="1"/>
</dbReference>
<dbReference type="PANTHER" id="PTHR12121">
    <property type="entry name" value="CARBON CATABOLITE REPRESSOR PROTEIN 4"/>
    <property type="match status" value="1"/>
</dbReference>
<evidence type="ECO:0000256" key="1">
    <source>
        <dbReference type="SAM" id="MobiDB-lite"/>
    </source>
</evidence>
<dbReference type="Proteomes" id="UP000696485">
    <property type="component" value="Unassembled WGS sequence"/>
</dbReference>
<protein>
    <submittedName>
        <fullName evidence="3">Protein angel 1</fullName>
    </submittedName>
</protein>
<gene>
    <name evidence="3" type="primary">ANGEL1</name>
    <name evidence="3" type="ORF">BG006_004577</name>
</gene>
<dbReference type="Gene3D" id="3.60.10.10">
    <property type="entry name" value="Endonuclease/exonuclease/phosphatase"/>
    <property type="match status" value="1"/>
</dbReference>
<proteinExistence type="predicted"/>
<dbReference type="Pfam" id="PF03372">
    <property type="entry name" value="Exo_endo_phos"/>
    <property type="match status" value="1"/>
</dbReference>
<dbReference type="AlphaFoldDB" id="A0A9P5VMQ0"/>
<reference evidence="3" key="1">
    <citation type="journal article" date="2020" name="Fungal Divers.">
        <title>Resolving the Mortierellaceae phylogeny through synthesis of multi-gene phylogenetics and phylogenomics.</title>
        <authorList>
            <person name="Vandepol N."/>
            <person name="Liber J."/>
            <person name="Desiro A."/>
            <person name="Na H."/>
            <person name="Kennedy M."/>
            <person name="Barry K."/>
            <person name="Grigoriev I.V."/>
            <person name="Miller A.N."/>
            <person name="O'Donnell K."/>
            <person name="Stajich J.E."/>
            <person name="Bonito G."/>
        </authorList>
    </citation>
    <scope>NUCLEOTIDE SEQUENCE</scope>
    <source>
        <strain evidence="3">NVP1</strain>
    </source>
</reference>
<feature type="domain" description="Endonuclease/exonuclease/phosphatase" evidence="2">
    <location>
        <begin position="9"/>
        <end position="400"/>
    </location>
</feature>
<feature type="region of interest" description="Disordered" evidence="1">
    <location>
        <begin position="271"/>
        <end position="309"/>
    </location>
</feature>
<feature type="compositionally biased region" description="Basic residues" evidence="1">
    <location>
        <begin position="281"/>
        <end position="298"/>
    </location>
</feature>
<dbReference type="GO" id="GO:0000175">
    <property type="term" value="F:3'-5'-RNA exonuclease activity"/>
    <property type="evidence" value="ECO:0007669"/>
    <property type="project" value="TreeGrafter"/>
</dbReference>
<evidence type="ECO:0000313" key="4">
    <source>
        <dbReference type="Proteomes" id="UP000696485"/>
    </source>
</evidence>
<name>A0A9P5VMQ0_9FUNG</name>
<dbReference type="PANTHER" id="PTHR12121:SF34">
    <property type="entry name" value="PROTEIN ANGEL"/>
    <property type="match status" value="1"/>
</dbReference>
<dbReference type="InterPro" id="IPR005135">
    <property type="entry name" value="Endo/exonuclease/phosphatase"/>
</dbReference>
<keyword evidence="4" id="KW-1185">Reference proteome</keyword>
<dbReference type="InterPro" id="IPR050410">
    <property type="entry name" value="CCR4/nocturin_mRNA_transcr"/>
</dbReference>
<evidence type="ECO:0000259" key="2">
    <source>
        <dbReference type="Pfam" id="PF03372"/>
    </source>
</evidence>
<accession>A0A9P5VMQ0</accession>